<dbReference type="Proteomes" id="UP000778757">
    <property type="component" value="Unassembled WGS sequence"/>
</dbReference>
<gene>
    <name evidence="1" type="ORF">EX191_23315</name>
</gene>
<sequence length="38" mass="4078">MALTNNLRGIPHAWHFGLGASSVFKASKLSVVVAWLTP</sequence>
<organism evidence="1 2">
    <name type="scientific">Vibrio chemaguriensis</name>
    <dbReference type="NCBI Taxonomy" id="2527672"/>
    <lineage>
        <taxon>Bacteria</taxon>
        <taxon>Pseudomonadati</taxon>
        <taxon>Pseudomonadota</taxon>
        <taxon>Gammaproteobacteria</taxon>
        <taxon>Vibrionales</taxon>
        <taxon>Vibrionaceae</taxon>
        <taxon>Vibrio</taxon>
    </lineage>
</organism>
<keyword evidence="2" id="KW-1185">Reference proteome</keyword>
<evidence type="ECO:0000313" key="1">
    <source>
        <dbReference type="EMBL" id="NKJ70648.1"/>
    </source>
</evidence>
<proteinExistence type="predicted"/>
<name>A0ABX1I2U3_9VIBR</name>
<comment type="caution">
    <text evidence="1">The sequence shown here is derived from an EMBL/GenBank/DDBJ whole genome shotgun (WGS) entry which is preliminary data.</text>
</comment>
<reference evidence="1 2" key="1">
    <citation type="journal article" date="2019" name="Curr. Microbiol.">
        <title>Vibrio chemaguriensis sp. nov., from Sundarbans, Bay of Bengal.</title>
        <authorList>
            <person name="Ghosh A."/>
            <person name="Bhadury P."/>
        </authorList>
    </citation>
    <scope>NUCLEOTIDE SEQUENCE [LARGE SCALE GENOMIC DNA]</scope>
    <source>
        <strain evidence="1 2">Iso1</strain>
    </source>
</reference>
<accession>A0ABX1I2U3</accession>
<protein>
    <submittedName>
        <fullName evidence="1">DUF3265 domain-containing protein</fullName>
    </submittedName>
</protein>
<dbReference type="EMBL" id="SHOE01000048">
    <property type="protein sequence ID" value="NKJ70648.1"/>
    <property type="molecule type" value="Genomic_DNA"/>
</dbReference>
<evidence type="ECO:0000313" key="2">
    <source>
        <dbReference type="Proteomes" id="UP000778757"/>
    </source>
</evidence>